<keyword evidence="3" id="KW-1185">Reference proteome</keyword>
<evidence type="ECO:0000313" key="2">
    <source>
        <dbReference type="EMBL" id="MBL0419731.1"/>
    </source>
</evidence>
<proteinExistence type="predicted"/>
<gene>
    <name evidence="2" type="ORF">JI739_05145</name>
</gene>
<dbReference type="EMBL" id="JAEQNA010000001">
    <property type="protein sequence ID" value="MBL0419731.1"/>
    <property type="molecule type" value="Genomic_DNA"/>
</dbReference>
<dbReference type="AlphaFoldDB" id="A0A936ZL70"/>
<accession>A0A936ZL70</accession>
<feature type="compositionally biased region" description="Basic and acidic residues" evidence="1">
    <location>
        <begin position="271"/>
        <end position="296"/>
    </location>
</feature>
<evidence type="ECO:0000256" key="1">
    <source>
        <dbReference type="SAM" id="MobiDB-lite"/>
    </source>
</evidence>
<sequence length="376" mass="42262">MKDITRSELYELVWSQPRTVLAKQFKISDVALAKRCLQANIPMPPRGYWAKLQAGVSKPKRPTLPLRLPGSRETVSFDHDRYGSHRLTDEDLQPPTFSESIEELLQAALRRLGHVSALRDLADPHPGLSKVLRAEAGRRQKYEADKWDFYRPHFDDPAHQREMRIVNSLLHAFDRLGCSGTMSDGAEWVQGRGTTHDVLGHVGFGGTSVSFGFTEAKNGGLVLAIASKSAPLEWRDEPRRPLERQLDDIARGLLESAERRRRADAQWRHQRALEQKAEQEREELARRDAAERKRAEQAAQQRQLARDRLLGMVADHRAANDIRSLVAALKQKPELAAQSLDSAFGAWCSFALAQAQRIDPVTAASPDYFNTVSVAA</sequence>
<protein>
    <submittedName>
        <fullName evidence="2">Uncharacterized protein</fullName>
    </submittedName>
</protein>
<reference evidence="2" key="1">
    <citation type="submission" date="2021-01" db="EMBL/GenBank/DDBJ databases">
        <title>Ramlibacter sp. strain AW1 16S ribosomal RNA gene Genome sequencing and assembly.</title>
        <authorList>
            <person name="Kang M."/>
        </authorList>
    </citation>
    <scope>NUCLEOTIDE SEQUENCE</scope>
    <source>
        <strain evidence="2">AW1</strain>
    </source>
</reference>
<feature type="region of interest" description="Disordered" evidence="1">
    <location>
        <begin position="271"/>
        <end position="300"/>
    </location>
</feature>
<organism evidence="2 3">
    <name type="scientific">Ramlibacter aurantiacus</name>
    <dbReference type="NCBI Taxonomy" id="2801330"/>
    <lineage>
        <taxon>Bacteria</taxon>
        <taxon>Pseudomonadati</taxon>
        <taxon>Pseudomonadota</taxon>
        <taxon>Betaproteobacteria</taxon>
        <taxon>Burkholderiales</taxon>
        <taxon>Comamonadaceae</taxon>
        <taxon>Ramlibacter</taxon>
    </lineage>
</organism>
<name>A0A936ZL70_9BURK</name>
<comment type="caution">
    <text evidence="2">The sequence shown here is derived from an EMBL/GenBank/DDBJ whole genome shotgun (WGS) entry which is preliminary data.</text>
</comment>
<evidence type="ECO:0000313" key="3">
    <source>
        <dbReference type="Proteomes" id="UP000613011"/>
    </source>
</evidence>
<dbReference type="Proteomes" id="UP000613011">
    <property type="component" value="Unassembled WGS sequence"/>
</dbReference>
<dbReference type="RefSeq" id="WP_201682740.1">
    <property type="nucleotide sequence ID" value="NZ_JAEQNA010000001.1"/>
</dbReference>